<accession>A0A9P0PGH3</accession>
<sequence length="103" mass="11898">MKKIQQEDDLRDNIRASLPYSENDFNEFVQIDDQVMTVEYLDNDAIAAAISSAVDTDDDEEKKNKDEESVGMELISTPTYQKHFDIFTAFVISFRHEILRSVC</sequence>
<name>A0A9P0PGH3_ACAOB</name>
<reference evidence="1" key="1">
    <citation type="submission" date="2022-03" db="EMBL/GenBank/DDBJ databases">
        <authorList>
            <person name="Sayadi A."/>
        </authorList>
    </citation>
    <scope>NUCLEOTIDE SEQUENCE</scope>
</reference>
<protein>
    <submittedName>
        <fullName evidence="1">Uncharacterized protein</fullName>
    </submittedName>
</protein>
<dbReference type="Proteomes" id="UP001152888">
    <property type="component" value="Unassembled WGS sequence"/>
</dbReference>
<dbReference type="AlphaFoldDB" id="A0A9P0PGH3"/>
<gene>
    <name evidence="1" type="ORF">ACAOBT_LOCUS16566</name>
</gene>
<organism evidence="1 2">
    <name type="scientific">Acanthoscelides obtectus</name>
    <name type="common">Bean weevil</name>
    <name type="synonym">Bruchus obtectus</name>
    <dbReference type="NCBI Taxonomy" id="200917"/>
    <lineage>
        <taxon>Eukaryota</taxon>
        <taxon>Metazoa</taxon>
        <taxon>Ecdysozoa</taxon>
        <taxon>Arthropoda</taxon>
        <taxon>Hexapoda</taxon>
        <taxon>Insecta</taxon>
        <taxon>Pterygota</taxon>
        <taxon>Neoptera</taxon>
        <taxon>Endopterygota</taxon>
        <taxon>Coleoptera</taxon>
        <taxon>Polyphaga</taxon>
        <taxon>Cucujiformia</taxon>
        <taxon>Chrysomeloidea</taxon>
        <taxon>Chrysomelidae</taxon>
        <taxon>Bruchinae</taxon>
        <taxon>Bruchini</taxon>
        <taxon>Acanthoscelides</taxon>
    </lineage>
</organism>
<evidence type="ECO:0000313" key="2">
    <source>
        <dbReference type="Proteomes" id="UP001152888"/>
    </source>
</evidence>
<proteinExistence type="predicted"/>
<dbReference type="EMBL" id="CAKOFQ010006973">
    <property type="protein sequence ID" value="CAH1985243.1"/>
    <property type="molecule type" value="Genomic_DNA"/>
</dbReference>
<evidence type="ECO:0000313" key="1">
    <source>
        <dbReference type="EMBL" id="CAH1985243.1"/>
    </source>
</evidence>
<keyword evidence="2" id="KW-1185">Reference proteome</keyword>
<comment type="caution">
    <text evidence="1">The sequence shown here is derived from an EMBL/GenBank/DDBJ whole genome shotgun (WGS) entry which is preliminary data.</text>
</comment>